<feature type="compositionally biased region" description="Low complexity" evidence="1">
    <location>
        <begin position="60"/>
        <end position="72"/>
    </location>
</feature>
<evidence type="ECO:0000313" key="2">
    <source>
        <dbReference type="EMBL" id="CEK62448.1"/>
    </source>
</evidence>
<proteinExistence type="predicted"/>
<accession>A0A0B6Z1S4</accession>
<sequence>QVMPAEQGASPGYRNSIQNGRSSPASSPPPSYRSRTSTAHSGIYTAFPNIYDVDHPNSRPPTYRSRAPSRRPSFPHEYGVDLGIHEDETVTSLPYVSYLESSTIYISPSIAQTLETAV</sequence>
<protein>
    <submittedName>
        <fullName evidence="2">Uncharacterized protein</fullName>
    </submittedName>
</protein>
<feature type="non-terminal residue" evidence="2">
    <location>
        <position position="118"/>
    </location>
</feature>
<organism evidence="2">
    <name type="scientific">Arion vulgaris</name>
    <dbReference type="NCBI Taxonomy" id="1028688"/>
    <lineage>
        <taxon>Eukaryota</taxon>
        <taxon>Metazoa</taxon>
        <taxon>Spiralia</taxon>
        <taxon>Lophotrochozoa</taxon>
        <taxon>Mollusca</taxon>
        <taxon>Gastropoda</taxon>
        <taxon>Heterobranchia</taxon>
        <taxon>Euthyneura</taxon>
        <taxon>Panpulmonata</taxon>
        <taxon>Eupulmonata</taxon>
        <taxon>Stylommatophora</taxon>
        <taxon>Helicina</taxon>
        <taxon>Arionoidea</taxon>
        <taxon>Arionidae</taxon>
        <taxon>Arion</taxon>
    </lineage>
</organism>
<gene>
    <name evidence="2" type="primary">ORF45190</name>
</gene>
<evidence type="ECO:0000256" key="1">
    <source>
        <dbReference type="SAM" id="MobiDB-lite"/>
    </source>
</evidence>
<reference evidence="2" key="1">
    <citation type="submission" date="2014-12" db="EMBL/GenBank/DDBJ databases">
        <title>Insight into the proteome of Arion vulgaris.</title>
        <authorList>
            <person name="Aradska J."/>
            <person name="Bulat T."/>
            <person name="Smidak R."/>
            <person name="Sarate P."/>
            <person name="Gangsoo J."/>
            <person name="Sialana F."/>
            <person name="Bilban M."/>
            <person name="Lubec G."/>
        </authorList>
    </citation>
    <scope>NUCLEOTIDE SEQUENCE</scope>
    <source>
        <tissue evidence="2">Skin</tissue>
    </source>
</reference>
<dbReference type="AlphaFoldDB" id="A0A0B6Z1S4"/>
<feature type="region of interest" description="Disordered" evidence="1">
    <location>
        <begin position="1"/>
        <end position="74"/>
    </location>
</feature>
<name>A0A0B6Z1S4_9EUPU</name>
<dbReference type="EMBL" id="HACG01015583">
    <property type="protein sequence ID" value="CEK62448.1"/>
    <property type="molecule type" value="Transcribed_RNA"/>
</dbReference>
<feature type="non-terminal residue" evidence="2">
    <location>
        <position position="1"/>
    </location>
</feature>